<keyword evidence="8 9" id="KW-0342">GTP-binding</keyword>
<keyword evidence="5 9" id="KW-0396">Initiation factor</keyword>
<dbReference type="SUPFAM" id="SSF50447">
    <property type="entry name" value="Translation proteins"/>
    <property type="match status" value="2"/>
</dbReference>
<dbReference type="CDD" id="cd03692">
    <property type="entry name" value="mtIF2_IVc"/>
    <property type="match status" value="1"/>
</dbReference>
<feature type="compositionally biased region" description="Basic and acidic residues" evidence="12">
    <location>
        <begin position="77"/>
        <end position="102"/>
    </location>
</feature>
<dbReference type="SUPFAM" id="SSF52540">
    <property type="entry name" value="P-loop containing nucleoside triphosphate hydrolases"/>
    <property type="match status" value="1"/>
</dbReference>
<keyword evidence="15" id="KW-1185">Reference proteome</keyword>
<keyword evidence="7 9" id="KW-0648">Protein biosynthesis</keyword>
<dbReference type="InterPro" id="IPR000178">
    <property type="entry name" value="TF_IF2_bacterial-like"/>
</dbReference>
<feature type="region of interest" description="G-domain" evidence="9">
    <location>
        <begin position="316"/>
        <end position="464"/>
    </location>
</feature>
<feature type="region of interest" description="Disordered" evidence="12">
    <location>
        <begin position="1"/>
        <end position="31"/>
    </location>
</feature>
<evidence type="ECO:0000313" key="15">
    <source>
        <dbReference type="Proteomes" id="UP000282483"/>
    </source>
</evidence>
<dbReference type="FunFam" id="2.40.30.10:FF:000008">
    <property type="entry name" value="Translation initiation factor IF-2"/>
    <property type="match status" value="1"/>
</dbReference>
<dbReference type="InterPro" id="IPR009000">
    <property type="entry name" value="Transl_B-barrel_sf"/>
</dbReference>
<feature type="compositionally biased region" description="Basic and acidic residues" evidence="12">
    <location>
        <begin position="1"/>
        <end position="22"/>
    </location>
</feature>
<dbReference type="HAMAP" id="MF_00100_B">
    <property type="entry name" value="IF_2_B"/>
    <property type="match status" value="1"/>
</dbReference>
<comment type="function">
    <text evidence="9 10">One of the essential components for the initiation of protein synthesis. Protects formylmethionyl-tRNA from spontaneous hydrolysis and promotes its binding to the 30S ribosomal subunits. Also involved in the hydrolysis of GTP during the formation of the 70S ribosomal complex.</text>
</comment>
<dbReference type="PROSITE" id="PS51722">
    <property type="entry name" value="G_TR_2"/>
    <property type="match status" value="1"/>
</dbReference>
<evidence type="ECO:0000256" key="11">
    <source>
        <dbReference type="RuleBase" id="RU000645"/>
    </source>
</evidence>
<dbReference type="InterPro" id="IPR000795">
    <property type="entry name" value="T_Tr_GTP-bd_dom"/>
</dbReference>
<feature type="domain" description="Tr-type G" evidence="13">
    <location>
        <begin position="313"/>
        <end position="482"/>
    </location>
</feature>
<dbReference type="AlphaFoldDB" id="A0A2Z5UX15"/>
<gene>
    <name evidence="9 14" type="primary">infB</name>
    <name evidence="14" type="ORF">RVIR1_10710</name>
</gene>
<dbReference type="PROSITE" id="PS01176">
    <property type="entry name" value="IF2"/>
    <property type="match status" value="1"/>
</dbReference>
<dbReference type="InterPro" id="IPR023115">
    <property type="entry name" value="TIF_IF2_dom3"/>
</dbReference>
<feature type="compositionally biased region" description="Low complexity" evidence="12">
    <location>
        <begin position="113"/>
        <end position="124"/>
    </location>
</feature>
<dbReference type="InterPro" id="IPR015760">
    <property type="entry name" value="TIF_IF2"/>
</dbReference>
<dbReference type="Pfam" id="PF22042">
    <property type="entry name" value="EF-G_D2"/>
    <property type="match status" value="1"/>
</dbReference>
<evidence type="ECO:0000259" key="13">
    <source>
        <dbReference type="PROSITE" id="PS51722"/>
    </source>
</evidence>
<proteinExistence type="inferred from homology"/>
<dbReference type="EMBL" id="AP018005">
    <property type="protein sequence ID" value="BBB15540.1"/>
    <property type="molecule type" value="Genomic_DNA"/>
</dbReference>
<dbReference type="GO" id="GO:0005525">
    <property type="term" value="F:GTP binding"/>
    <property type="evidence" value="ECO:0007669"/>
    <property type="project" value="UniProtKB-KW"/>
</dbReference>
<evidence type="ECO:0000256" key="2">
    <source>
        <dbReference type="ARBA" id="ARBA00007733"/>
    </source>
</evidence>
<dbReference type="GO" id="GO:0003924">
    <property type="term" value="F:GTPase activity"/>
    <property type="evidence" value="ECO:0007669"/>
    <property type="project" value="UniProtKB-UniRule"/>
</dbReference>
<keyword evidence="4 9" id="KW-0963">Cytoplasm</keyword>
<dbReference type="InterPro" id="IPR044145">
    <property type="entry name" value="IF2_II"/>
</dbReference>
<dbReference type="PANTHER" id="PTHR43381">
    <property type="entry name" value="TRANSLATION INITIATION FACTOR IF-2-RELATED"/>
    <property type="match status" value="1"/>
</dbReference>
<dbReference type="Gene3D" id="3.40.50.10050">
    <property type="entry name" value="Translation initiation factor IF- 2, domain 3"/>
    <property type="match status" value="1"/>
</dbReference>
<protein>
    <recommendedName>
        <fullName evidence="3 9">Translation initiation factor IF-2</fullName>
    </recommendedName>
</protein>
<evidence type="ECO:0000256" key="12">
    <source>
        <dbReference type="SAM" id="MobiDB-lite"/>
    </source>
</evidence>
<dbReference type="InterPro" id="IPR036925">
    <property type="entry name" value="TIF_IF2_dom3_sf"/>
</dbReference>
<evidence type="ECO:0000256" key="5">
    <source>
        <dbReference type="ARBA" id="ARBA00022540"/>
    </source>
</evidence>
<evidence type="ECO:0000256" key="1">
    <source>
        <dbReference type="ARBA" id="ARBA00004496"/>
    </source>
</evidence>
<feature type="binding site" evidence="9">
    <location>
        <begin position="322"/>
        <end position="329"/>
    </location>
    <ligand>
        <name>GTP</name>
        <dbReference type="ChEBI" id="CHEBI:37565"/>
    </ligand>
</feature>
<evidence type="ECO:0000256" key="6">
    <source>
        <dbReference type="ARBA" id="ARBA00022741"/>
    </source>
</evidence>
<comment type="subcellular location">
    <subcellularLocation>
        <location evidence="1 9 11">Cytoplasm</location>
    </subcellularLocation>
</comment>
<dbReference type="InterPro" id="IPR005225">
    <property type="entry name" value="Small_GTP-bd"/>
</dbReference>
<comment type="similarity">
    <text evidence="2 9 10">Belongs to the TRAFAC class translation factor GTPase superfamily. Classic translation factor GTPase family. IF-2 subfamily.</text>
</comment>
<dbReference type="CDD" id="cd03702">
    <property type="entry name" value="IF2_mtIF2_II"/>
    <property type="match status" value="1"/>
</dbReference>
<organism evidence="14 15">
    <name type="scientific">Candidatus Rickettsiella viridis</name>
    <dbReference type="NCBI Taxonomy" id="676208"/>
    <lineage>
        <taxon>Bacteria</taxon>
        <taxon>Pseudomonadati</taxon>
        <taxon>Pseudomonadota</taxon>
        <taxon>Gammaproteobacteria</taxon>
        <taxon>Legionellales</taxon>
        <taxon>Coxiellaceae</taxon>
        <taxon>Rickettsiella</taxon>
    </lineage>
</organism>
<dbReference type="CDD" id="cd01887">
    <property type="entry name" value="IF2_eIF5B"/>
    <property type="match status" value="1"/>
</dbReference>
<dbReference type="Pfam" id="PF03144">
    <property type="entry name" value="GTP_EFTU_D2"/>
    <property type="match status" value="1"/>
</dbReference>
<dbReference type="FunFam" id="3.40.50.300:FF:000019">
    <property type="entry name" value="Translation initiation factor IF-2"/>
    <property type="match status" value="1"/>
</dbReference>
<dbReference type="Pfam" id="PF11987">
    <property type="entry name" value="IF-2"/>
    <property type="match status" value="1"/>
</dbReference>
<dbReference type="InterPro" id="IPR013575">
    <property type="entry name" value="IF2_assoc_dom_bac"/>
</dbReference>
<evidence type="ECO:0000313" key="14">
    <source>
        <dbReference type="EMBL" id="BBB15540.1"/>
    </source>
</evidence>
<reference evidence="14 15" key="1">
    <citation type="submission" date="2017-03" db="EMBL/GenBank/DDBJ databases">
        <title>The genome sequence of Candidatus Rickettsiella viridis.</title>
        <authorList>
            <person name="Nikoh N."/>
            <person name="Tsuchida T."/>
            <person name="Yamaguchi K."/>
            <person name="Maeda T."/>
            <person name="Shigenobu S."/>
            <person name="Fukatsu T."/>
        </authorList>
    </citation>
    <scope>NUCLEOTIDE SEQUENCE [LARGE SCALE GENOMIC DNA]</scope>
    <source>
        <strain evidence="14 15">Ap-RA04</strain>
    </source>
</reference>
<dbReference type="OrthoDB" id="9811804at2"/>
<name>A0A2Z5UX15_9COXI</name>
<dbReference type="InterPro" id="IPR027417">
    <property type="entry name" value="P-loop_NTPase"/>
</dbReference>
<dbReference type="PANTHER" id="PTHR43381:SF5">
    <property type="entry name" value="TR-TYPE G DOMAIN-CONTAINING PROTEIN"/>
    <property type="match status" value="1"/>
</dbReference>
<dbReference type="FunFam" id="2.40.30.10:FF:000007">
    <property type="entry name" value="Translation initiation factor IF-2"/>
    <property type="match status" value="1"/>
</dbReference>
<dbReference type="InterPro" id="IPR004161">
    <property type="entry name" value="EFTu-like_2"/>
</dbReference>
<dbReference type="GO" id="GO:0003743">
    <property type="term" value="F:translation initiation factor activity"/>
    <property type="evidence" value="ECO:0007669"/>
    <property type="project" value="UniProtKB-UniRule"/>
</dbReference>
<evidence type="ECO:0000256" key="9">
    <source>
        <dbReference type="HAMAP-Rule" id="MF_00100"/>
    </source>
</evidence>
<dbReference type="NCBIfam" id="TIGR00231">
    <property type="entry name" value="small_GTP"/>
    <property type="match status" value="1"/>
</dbReference>
<feature type="region of interest" description="Disordered" evidence="12">
    <location>
        <begin position="68"/>
        <end position="152"/>
    </location>
</feature>
<dbReference type="SUPFAM" id="SSF52156">
    <property type="entry name" value="Initiation factor IF2/eIF5b, domain 3"/>
    <property type="match status" value="1"/>
</dbReference>
<evidence type="ECO:0000256" key="8">
    <source>
        <dbReference type="ARBA" id="ARBA00023134"/>
    </source>
</evidence>
<dbReference type="GO" id="GO:0005829">
    <property type="term" value="C:cytosol"/>
    <property type="evidence" value="ECO:0007669"/>
    <property type="project" value="TreeGrafter"/>
</dbReference>
<evidence type="ECO:0000256" key="3">
    <source>
        <dbReference type="ARBA" id="ARBA00020675"/>
    </source>
</evidence>
<keyword evidence="6 9" id="KW-0547">Nucleotide-binding</keyword>
<dbReference type="Pfam" id="PF00009">
    <property type="entry name" value="GTP_EFTU"/>
    <property type="match status" value="1"/>
</dbReference>
<feature type="binding site" evidence="9">
    <location>
        <begin position="422"/>
        <end position="425"/>
    </location>
    <ligand>
        <name>GTP</name>
        <dbReference type="ChEBI" id="CHEBI:37565"/>
    </ligand>
</feature>
<dbReference type="InterPro" id="IPR006847">
    <property type="entry name" value="IF2_N"/>
</dbReference>
<dbReference type="FunFam" id="3.40.50.10050:FF:000001">
    <property type="entry name" value="Translation initiation factor IF-2"/>
    <property type="match status" value="1"/>
</dbReference>
<dbReference type="NCBIfam" id="TIGR00487">
    <property type="entry name" value="IF-2"/>
    <property type="match status" value="1"/>
</dbReference>
<feature type="compositionally biased region" description="Basic and acidic residues" evidence="12">
    <location>
        <begin position="129"/>
        <end position="152"/>
    </location>
</feature>
<dbReference type="KEGG" id="rvi:RVIR1_10710"/>
<dbReference type="Pfam" id="PF04760">
    <property type="entry name" value="IF2_N"/>
    <property type="match status" value="1"/>
</dbReference>
<accession>A0A2Z5UX15</accession>
<dbReference type="Gene3D" id="2.40.30.10">
    <property type="entry name" value="Translation factors"/>
    <property type="match status" value="2"/>
</dbReference>
<dbReference type="Proteomes" id="UP000282483">
    <property type="component" value="Chromosome"/>
</dbReference>
<dbReference type="RefSeq" id="WP_126323003.1">
    <property type="nucleotide sequence ID" value="NZ_AP018005.1"/>
</dbReference>
<dbReference type="Gene3D" id="3.40.50.300">
    <property type="entry name" value="P-loop containing nucleotide triphosphate hydrolases"/>
    <property type="match status" value="1"/>
</dbReference>
<dbReference type="Pfam" id="PF08364">
    <property type="entry name" value="IF2_assoc"/>
    <property type="match status" value="1"/>
</dbReference>
<feature type="binding site" evidence="9">
    <location>
        <begin position="368"/>
        <end position="372"/>
    </location>
    <ligand>
        <name>GTP</name>
        <dbReference type="ChEBI" id="CHEBI:37565"/>
    </ligand>
</feature>
<evidence type="ECO:0000256" key="4">
    <source>
        <dbReference type="ARBA" id="ARBA00022490"/>
    </source>
</evidence>
<evidence type="ECO:0000256" key="10">
    <source>
        <dbReference type="RuleBase" id="RU000644"/>
    </source>
</evidence>
<evidence type="ECO:0000256" key="7">
    <source>
        <dbReference type="ARBA" id="ARBA00022917"/>
    </source>
</evidence>
<dbReference type="InterPro" id="IPR053905">
    <property type="entry name" value="EF-G-like_DII"/>
</dbReference>
<sequence>MTESIKDKVTNKTASHESEKGDAANNNPKKLITLTRTRKSTSLLKVKDTSGKAKTIKVQVRKKRTYVKSNEGLIDEETNRAKEAKEKELAVEQEKIEQEKVAQEASGQNQSLPEATPTTPAEPAVVSETPKKDQYSIEEKKLAPSEAEKKKLPEKTNVVLTAHKEKAERDKKHKARSLKEKEMTKYRHKNIYQLSDETDEEFRYRKKGGRHKRADQFLQQQFERPTVAIKHEVGIPETITVGELAQKMSVKAAEVIKSLMKLGVIATINQPIEQDTATIVVEEMGHVAKPISSNALEEGLVHTTQQQMGELLPRPPVVTIMGHVDHGKTSLLDYIRRTKVTQGEAGGITQHIGAYHVEVPKGVITFLDTPGHSAFTAMRARGARVTDIVVLVVAADDGVMPQTVEAIQHAKAAKVPIVVAINKIDKPEADLDRIKNELAKHELIPEEWGGDTMLVPVSAKTGEGIDNLLDSLLVQAEVLELKAPQEGPGQGIVVESRLDKGRGPVVTILVRRGKVSKGDILLAGIAYGRVRALLNERGQFVESAGPSMPVEVLGLSNAPVAGDEVVVVTDERKAREIALFREGKLRETKLAQQRAIKSEDIFSYLDEGQAKVLNIILKTDVQGSAEAIKEALNKLSTSEVKINLVGVGIGAITESDVNLAITSKALILGFNVRADVNAKSMVEKAGLIMHYHGIIYDLIDQVKNVMNGLLSPEIKETVLGMAEVREVFRSAKLGVIAGCMVTSGLVRRNAAIRVLRDNVVMHEGELHSLRRFKEDAAEVRNGMECGIGIKNFTDIRVGDFIEVFERTSIARSI</sequence>